<dbReference type="OrthoDB" id="5986843at2759"/>
<feature type="domain" description="VWFA" evidence="1">
    <location>
        <begin position="57"/>
        <end position="233"/>
    </location>
</feature>
<comment type="caution">
    <text evidence="2">The sequence shown here is derived from an EMBL/GenBank/DDBJ whole genome shotgun (WGS) entry which is preliminary data.</text>
</comment>
<dbReference type="SMART" id="SM00327">
    <property type="entry name" value="VWA"/>
    <property type="match status" value="1"/>
</dbReference>
<dbReference type="InterPro" id="IPR002035">
    <property type="entry name" value="VWF_A"/>
</dbReference>
<proteinExistence type="predicted"/>
<feature type="domain" description="VWFA" evidence="1">
    <location>
        <begin position="247"/>
        <end position="345"/>
    </location>
</feature>
<dbReference type="Proteomes" id="UP001163046">
    <property type="component" value="Unassembled WGS sequence"/>
</dbReference>
<accession>A0A9X0CYD8</accession>
<keyword evidence="3" id="KW-1185">Reference proteome</keyword>
<evidence type="ECO:0000313" key="2">
    <source>
        <dbReference type="EMBL" id="KAJ7380115.1"/>
    </source>
</evidence>
<organism evidence="2 3">
    <name type="scientific">Desmophyllum pertusum</name>
    <dbReference type="NCBI Taxonomy" id="174260"/>
    <lineage>
        <taxon>Eukaryota</taxon>
        <taxon>Metazoa</taxon>
        <taxon>Cnidaria</taxon>
        <taxon>Anthozoa</taxon>
        <taxon>Hexacorallia</taxon>
        <taxon>Scleractinia</taxon>
        <taxon>Caryophylliina</taxon>
        <taxon>Caryophylliidae</taxon>
        <taxon>Desmophyllum</taxon>
    </lineage>
</organism>
<sequence length="345" mass="38882">MEDAQQFKGERIVRRSCGMTAHATLIVPGQRKCCLNGCSHACLDPDTGTPSVRNKADVVFIMDSSGSIGAEDYRREKQFVEDLTNVFRISPTETRVSTIIYSDDPKLVFDFDTYNDKQSIKHRHRQPGILGNRTRIDKALALALTVFSKSRPSVPRIAFVLTDGKQTEDYDAKPLDVAVRPLHDLGVQVYVIGIGIYIDINELYLLTRRRQDVFFVDSFEKLLQQTYRIVNQIDTYDVIPPLDISADMLFLLDSSSVISRANYGKELSFLQKIVELFNISPRYVRAGIIPYGNTAELSIPLGSHTTNEAINRSIDLLPYMGGNKRIDRALKLANQTFSKARPMVP</sequence>
<name>A0A9X0CYD8_9CNID</name>
<dbReference type="EMBL" id="MU826354">
    <property type="protein sequence ID" value="KAJ7380115.1"/>
    <property type="molecule type" value="Genomic_DNA"/>
</dbReference>
<evidence type="ECO:0000259" key="1">
    <source>
        <dbReference type="PROSITE" id="PS50234"/>
    </source>
</evidence>
<dbReference type="PROSITE" id="PS50234">
    <property type="entry name" value="VWFA"/>
    <property type="match status" value="2"/>
</dbReference>
<dbReference type="Pfam" id="PF00092">
    <property type="entry name" value="VWA"/>
    <property type="match status" value="2"/>
</dbReference>
<dbReference type="PRINTS" id="PR00453">
    <property type="entry name" value="VWFADOMAIN"/>
</dbReference>
<evidence type="ECO:0000313" key="3">
    <source>
        <dbReference type="Proteomes" id="UP001163046"/>
    </source>
</evidence>
<dbReference type="InterPro" id="IPR036465">
    <property type="entry name" value="vWFA_dom_sf"/>
</dbReference>
<gene>
    <name evidence="2" type="ORF">OS493_010826</name>
</gene>
<dbReference type="SUPFAM" id="SSF53300">
    <property type="entry name" value="vWA-like"/>
    <property type="match status" value="2"/>
</dbReference>
<dbReference type="InterPro" id="IPR050525">
    <property type="entry name" value="ECM_Assembly_Org"/>
</dbReference>
<reference evidence="2" key="1">
    <citation type="submission" date="2023-01" db="EMBL/GenBank/DDBJ databases">
        <title>Genome assembly of the deep-sea coral Lophelia pertusa.</title>
        <authorList>
            <person name="Herrera S."/>
            <person name="Cordes E."/>
        </authorList>
    </citation>
    <scope>NUCLEOTIDE SEQUENCE</scope>
    <source>
        <strain evidence="2">USNM1676648</strain>
        <tissue evidence="2">Polyp</tissue>
    </source>
</reference>
<dbReference type="Gene3D" id="3.40.50.410">
    <property type="entry name" value="von Willebrand factor, type A domain"/>
    <property type="match status" value="2"/>
</dbReference>
<dbReference type="CDD" id="cd01450">
    <property type="entry name" value="vWFA_subfamily_ECM"/>
    <property type="match status" value="1"/>
</dbReference>
<protein>
    <recommendedName>
        <fullName evidence="1">VWFA domain-containing protein</fullName>
    </recommendedName>
</protein>
<dbReference type="PANTHER" id="PTHR24020:SF20">
    <property type="entry name" value="PH DOMAIN-CONTAINING PROTEIN"/>
    <property type="match status" value="1"/>
</dbReference>
<dbReference type="PANTHER" id="PTHR24020">
    <property type="entry name" value="COLLAGEN ALPHA"/>
    <property type="match status" value="1"/>
</dbReference>
<dbReference type="AlphaFoldDB" id="A0A9X0CYD8"/>